<gene>
    <name evidence="1" type="ORF">RFI_37601</name>
</gene>
<reference evidence="1 2" key="1">
    <citation type="journal article" date="2013" name="Curr. Biol.">
        <title>The Genome of the Foraminiferan Reticulomyxa filosa.</title>
        <authorList>
            <person name="Glockner G."/>
            <person name="Hulsmann N."/>
            <person name="Schleicher M."/>
            <person name="Noegel A.A."/>
            <person name="Eichinger L."/>
            <person name="Gallinger C."/>
            <person name="Pawlowski J."/>
            <person name="Sierra R."/>
            <person name="Euteneuer U."/>
            <person name="Pillet L."/>
            <person name="Moustafa A."/>
            <person name="Platzer M."/>
            <person name="Groth M."/>
            <person name="Szafranski K."/>
            <person name="Schliwa M."/>
        </authorList>
    </citation>
    <scope>NUCLEOTIDE SEQUENCE [LARGE SCALE GENOMIC DNA]</scope>
</reference>
<protein>
    <submittedName>
        <fullName evidence="1">Uncharacterized protein</fullName>
    </submittedName>
</protein>
<evidence type="ECO:0000313" key="2">
    <source>
        <dbReference type="Proteomes" id="UP000023152"/>
    </source>
</evidence>
<evidence type="ECO:0000313" key="1">
    <source>
        <dbReference type="EMBL" id="ETN99867.1"/>
    </source>
</evidence>
<feature type="non-terminal residue" evidence="1">
    <location>
        <position position="1"/>
    </location>
</feature>
<comment type="caution">
    <text evidence="1">The sequence shown here is derived from an EMBL/GenBank/DDBJ whole genome shotgun (WGS) entry which is preliminary data.</text>
</comment>
<dbReference type="OrthoDB" id="6142015at2759"/>
<dbReference type="PANTHER" id="PTHR22605:SF1">
    <property type="entry name" value="RZ-TYPE DOMAIN-CONTAINING PROTEIN"/>
    <property type="match status" value="1"/>
</dbReference>
<name>X6LD20_RETFI</name>
<accession>X6LD20</accession>
<sequence>KGFAKVSNLYKLLGMIPRSEHVLICKETTTEEEVECLLLRALLCTKKDNKKNSQTPLYCLVEPEKLALRTSTKVIKLLQHMLLSQSELRQMSIFIFTLQHFERKSKEVIVLLHMEDSLYMKEWRSFLTERINRKPFVQLYKSENAGMGKTWRIRHDIEEEKKLEEIYVRFNGSTIDWDSTINKFWQHHPCQFNNDSKMDNQEIVTKKKRSKDDLVVYHLDISSCVGKEMNNFLFQLLYLQHIDTDGCSFHVNPNMAFFIEIPSKFDSFPGTAADVLYTLFPRSKFPTVDVNKDNNPFQFGKEAQYCIKWIKEFQADNLKCGEFVDIFFALNIYCFFFSFPSTGL</sequence>
<dbReference type="GO" id="GO:0004842">
    <property type="term" value="F:ubiquitin-protein transferase activity"/>
    <property type="evidence" value="ECO:0007669"/>
    <property type="project" value="InterPro"/>
</dbReference>
<proteinExistence type="predicted"/>
<dbReference type="GO" id="GO:0016887">
    <property type="term" value="F:ATP hydrolysis activity"/>
    <property type="evidence" value="ECO:0007669"/>
    <property type="project" value="InterPro"/>
</dbReference>
<keyword evidence="2" id="KW-1185">Reference proteome</keyword>
<dbReference type="Proteomes" id="UP000023152">
    <property type="component" value="Unassembled WGS sequence"/>
</dbReference>
<organism evidence="1 2">
    <name type="scientific">Reticulomyxa filosa</name>
    <dbReference type="NCBI Taxonomy" id="46433"/>
    <lineage>
        <taxon>Eukaryota</taxon>
        <taxon>Sar</taxon>
        <taxon>Rhizaria</taxon>
        <taxon>Retaria</taxon>
        <taxon>Foraminifera</taxon>
        <taxon>Monothalamids</taxon>
        <taxon>Reticulomyxidae</taxon>
        <taxon>Reticulomyxa</taxon>
    </lineage>
</organism>
<dbReference type="InterPro" id="IPR031248">
    <property type="entry name" value="RNF213"/>
</dbReference>
<dbReference type="PANTHER" id="PTHR22605">
    <property type="entry name" value="RZ-TYPE DOMAIN-CONTAINING PROTEIN"/>
    <property type="match status" value="1"/>
</dbReference>
<dbReference type="AlphaFoldDB" id="X6LD20"/>
<dbReference type="EMBL" id="ASPP01042665">
    <property type="protein sequence ID" value="ETN99867.1"/>
    <property type="molecule type" value="Genomic_DNA"/>
</dbReference>